<keyword evidence="1" id="KW-1133">Transmembrane helix</keyword>
<proteinExistence type="predicted"/>
<evidence type="ECO:0000313" key="2">
    <source>
        <dbReference type="EMBL" id="GFZ62130.1"/>
    </source>
</evidence>
<name>A0A9P3AH39_PSEA0</name>
<reference evidence="2" key="1">
    <citation type="submission" date="2020-09" db="EMBL/GenBank/DDBJ databases">
        <title>Pseudomonas syringae pv. eriobotryae genome sequence causing loquat canker disease.</title>
        <authorList>
            <person name="Fukuda S."/>
            <person name="Tashiro H."/>
            <person name="Nagano Y."/>
        </authorList>
    </citation>
    <scope>NUCLEOTIDE SEQUENCE</scope>
    <source>
        <strain evidence="2">AM001</strain>
    </source>
</reference>
<protein>
    <submittedName>
        <fullName evidence="2">Uncharacterized protein</fullName>
    </submittedName>
</protein>
<comment type="caution">
    <text evidence="2">The sequence shown here is derived from an EMBL/GenBank/DDBJ whole genome shotgun (WGS) entry which is preliminary data.</text>
</comment>
<sequence length="120" mass="13971">MSDETIEFYEKITPKPYCGRGCYQTIEELKSEHGKRIKSGIVEFQSGAIKKGHTYSRLTIEHYLLGDRQPYYFFENDKGGFFAKMYNSVSPFALIIIFFGFVELLSRKPKINKPEEKKPV</sequence>
<dbReference type="AlphaFoldDB" id="A0A9P3AH39"/>
<accession>A0A9P3AH39</accession>
<feature type="transmembrane region" description="Helical" evidence="1">
    <location>
        <begin position="85"/>
        <end position="105"/>
    </location>
</feature>
<keyword evidence="1" id="KW-0812">Transmembrane</keyword>
<dbReference type="Proteomes" id="UP000630864">
    <property type="component" value="Unassembled WGS sequence"/>
</dbReference>
<evidence type="ECO:0000313" key="3">
    <source>
        <dbReference type="Proteomes" id="UP000630864"/>
    </source>
</evidence>
<evidence type="ECO:0000256" key="1">
    <source>
        <dbReference type="SAM" id="Phobius"/>
    </source>
</evidence>
<keyword evidence="1" id="KW-0472">Membrane</keyword>
<dbReference type="EMBL" id="BMZW01000035">
    <property type="protein sequence ID" value="GFZ62130.1"/>
    <property type="molecule type" value="Genomic_DNA"/>
</dbReference>
<organism evidence="2 3">
    <name type="scientific">Pseudomonas amygdali pv. eriobotryae</name>
    <dbReference type="NCBI Taxonomy" id="129137"/>
    <lineage>
        <taxon>Bacteria</taxon>
        <taxon>Pseudomonadati</taxon>
        <taxon>Pseudomonadota</taxon>
        <taxon>Gammaproteobacteria</taxon>
        <taxon>Pseudomonadales</taxon>
        <taxon>Pseudomonadaceae</taxon>
        <taxon>Pseudomonas</taxon>
        <taxon>Pseudomonas amygdali</taxon>
    </lineage>
</organism>
<gene>
    <name evidence="2" type="ORF">PSE10A_46410</name>
</gene>